<dbReference type="EC" id="3.1.3.48" evidence="5"/>
<evidence type="ECO:0000256" key="1">
    <source>
        <dbReference type="ARBA" id="ARBA00005750"/>
    </source>
</evidence>
<dbReference type="Gene3D" id="3.20.20.140">
    <property type="entry name" value="Metal-dependent hydrolases"/>
    <property type="match status" value="1"/>
</dbReference>
<evidence type="ECO:0000256" key="4">
    <source>
        <dbReference type="ARBA" id="ARBA00051722"/>
    </source>
</evidence>
<dbReference type="EMBL" id="LGRV01000003">
    <property type="protein sequence ID" value="KOS69389.1"/>
    <property type="molecule type" value="Genomic_DNA"/>
</dbReference>
<comment type="catalytic activity">
    <reaction evidence="4 5">
        <text>O-phospho-L-tyrosyl-[protein] + H2O = L-tyrosyl-[protein] + phosphate</text>
        <dbReference type="Rhea" id="RHEA:10684"/>
        <dbReference type="Rhea" id="RHEA-COMP:10136"/>
        <dbReference type="Rhea" id="RHEA-COMP:20101"/>
        <dbReference type="ChEBI" id="CHEBI:15377"/>
        <dbReference type="ChEBI" id="CHEBI:43474"/>
        <dbReference type="ChEBI" id="CHEBI:46858"/>
        <dbReference type="ChEBI" id="CHEBI:61978"/>
        <dbReference type="EC" id="3.1.3.48"/>
    </reaction>
</comment>
<dbReference type="PIRSF" id="PIRSF016557">
    <property type="entry name" value="Caps_synth_CpsB"/>
    <property type="match status" value="1"/>
</dbReference>
<evidence type="ECO:0000256" key="5">
    <source>
        <dbReference type="PIRNR" id="PIRNR016557"/>
    </source>
</evidence>
<dbReference type="Pfam" id="PF19567">
    <property type="entry name" value="CpsB_CapC"/>
    <property type="match status" value="1"/>
</dbReference>
<protein>
    <recommendedName>
        <fullName evidence="5">Tyrosine-protein phosphatase</fullName>
        <ecNumber evidence="5">3.1.3.48</ecNumber>
    </recommendedName>
</protein>
<dbReference type="PANTHER" id="PTHR39181">
    <property type="entry name" value="TYROSINE-PROTEIN PHOSPHATASE YWQE"/>
    <property type="match status" value="1"/>
</dbReference>
<keyword evidence="3 5" id="KW-0904">Protein phosphatase</keyword>
<dbReference type="Proteomes" id="UP000050668">
    <property type="component" value="Unassembled WGS sequence"/>
</dbReference>
<evidence type="ECO:0000313" key="6">
    <source>
        <dbReference type="EMBL" id="KOS69389.1"/>
    </source>
</evidence>
<evidence type="ECO:0000256" key="2">
    <source>
        <dbReference type="ARBA" id="ARBA00022801"/>
    </source>
</evidence>
<dbReference type="InterPro" id="IPR016667">
    <property type="entry name" value="Caps_polysacc_synth_CpsB/CapC"/>
</dbReference>
<proteinExistence type="inferred from homology"/>
<evidence type="ECO:0000313" key="7">
    <source>
        <dbReference type="Proteomes" id="UP000050668"/>
    </source>
</evidence>
<gene>
    <name evidence="6" type="ORF">AEA09_13040</name>
</gene>
<evidence type="ECO:0000256" key="3">
    <source>
        <dbReference type="ARBA" id="ARBA00022912"/>
    </source>
</evidence>
<organism evidence="6 7">
    <name type="scientific">Lysinibacillus contaminans</name>
    <dbReference type="NCBI Taxonomy" id="1293441"/>
    <lineage>
        <taxon>Bacteria</taxon>
        <taxon>Bacillati</taxon>
        <taxon>Bacillota</taxon>
        <taxon>Bacilli</taxon>
        <taxon>Bacillales</taxon>
        <taxon>Bacillaceae</taxon>
        <taxon>Lysinibacillus</taxon>
    </lineage>
</organism>
<dbReference type="InterPro" id="IPR016195">
    <property type="entry name" value="Pol/histidinol_Pase-like"/>
</dbReference>
<comment type="caution">
    <text evidence="6">The sequence shown here is derived from an EMBL/GenBank/DDBJ whole genome shotgun (WGS) entry which is preliminary data.</text>
</comment>
<keyword evidence="2 5" id="KW-0378">Hydrolase</keyword>
<sequence length="253" mass="28746">MIDIHTHILFDVDDGPGTEQESLQMLKQAVQEGITEMISTSHALNPHYDVAYSTVESKLMHLRKLIEQNELPLTLHSGHEIRLNDQLVNLLDQKQVHVLANTNYVLIELPSSMIPAYTKDMIIALKSSGYTPIIAHPERNRAIAEQPMKLELLIREGAFAQITAGSLTGHFGKAVQKLSLELVRANYVHTYGSDAHNLTTRPYHFQEGLSYLEKKKELDAVDIFLENNYRVISNQPIIMLEPAEITSKKWWQI</sequence>
<keyword evidence="7" id="KW-1185">Reference proteome</keyword>
<dbReference type="SUPFAM" id="SSF89550">
    <property type="entry name" value="PHP domain-like"/>
    <property type="match status" value="1"/>
</dbReference>
<reference evidence="7" key="1">
    <citation type="submission" date="2015-07" db="EMBL/GenBank/DDBJ databases">
        <title>Fjat-14205 dsm 2895.</title>
        <authorList>
            <person name="Liu B."/>
            <person name="Wang J."/>
            <person name="Zhu Y."/>
            <person name="Liu G."/>
            <person name="Chen Q."/>
            <person name="Chen Z."/>
            <person name="Lan J."/>
            <person name="Che J."/>
            <person name="Ge C."/>
            <person name="Shi H."/>
            <person name="Pan Z."/>
            <person name="Liu X."/>
        </authorList>
    </citation>
    <scope>NUCLEOTIDE SEQUENCE [LARGE SCALE GENOMIC DNA]</scope>
    <source>
        <strain evidence="7">DSM 25560</strain>
    </source>
</reference>
<name>A0ABR5K4W4_9BACI</name>
<dbReference type="PANTHER" id="PTHR39181:SF1">
    <property type="entry name" value="TYROSINE-PROTEIN PHOSPHATASE YWQE"/>
    <property type="match status" value="1"/>
</dbReference>
<comment type="similarity">
    <text evidence="1 5">Belongs to the metallo-dependent hydrolases superfamily. CpsB/CapC family.</text>
</comment>
<accession>A0ABR5K4W4</accession>